<dbReference type="SUPFAM" id="SSF48452">
    <property type="entry name" value="TPR-like"/>
    <property type="match status" value="1"/>
</dbReference>
<reference evidence="4" key="1">
    <citation type="submission" date="2020-04" db="EMBL/GenBank/DDBJ databases">
        <authorList>
            <person name="Zhang T."/>
        </authorList>
    </citation>
    <scope>NUCLEOTIDE SEQUENCE</scope>
    <source>
        <strain evidence="4">HKST-UBA02</strain>
    </source>
</reference>
<dbReference type="Proteomes" id="UP000739538">
    <property type="component" value="Unassembled WGS sequence"/>
</dbReference>
<gene>
    <name evidence="4" type="ORF">KDA27_21880</name>
</gene>
<feature type="transmembrane region" description="Helical" evidence="3">
    <location>
        <begin position="401"/>
        <end position="423"/>
    </location>
</feature>
<dbReference type="InterPro" id="IPR011990">
    <property type="entry name" value="TPR-like_helical_dom_sf"/>
</dbReference>
<dbReference type="EMBL" id="JAGQHS010000176">
    <property type="protein sequence ID" value="MCA9758462.1"/>
    <property type="molecule type" value="Genomic_DNA"/>
</dbReference>
<keyword evidence="3" id="KW-0812">Transmembrane</keyword>
<protein>
    <recommendedName>
        <fullName evidence="6">Tetratricopeptide repeat protein</fullName>
    </recommendedName>
</protein>
<reference evidence="4" key="2">
    <citation type="journal article" date="2021" name="Microbiome">
        <title>Successional dynamics and alternative stable states in a saline activated sludge microbial community over 9 years.</title>
        <authorList>
            <person name="Wang Y."/>
            <person name="Ye J."/>
            <person name="Ju F."/>
            <person name="Liu L."/>
            <person name="Boyd J.A."/>
            <person name="Deng Y."/>
            <person name="Parks D.H."/>
            <person name="Jiang X."/>
            <person name="Yin X."/>
            <person name="Woodcroft B.J."/>
            <person name="Tyson G.W."/>
            <person name="Hugenholtz P."/>
            <person name="Polz M.F."/>
            <person name="Zhang T."/>
        </authorList>
    </citation>
    <scope>NUCLEOTIDE SEQUENCE</scope>
    <source>
        <strain evidence="4">HKST-UBA02</strain>
    </source>
</reference>
<dbReference type="AlphaFoldDB" id="A0A956NFJ2"/>
<feature type="transmembrane region" description="Helical" evidence="3">
    <location>
        <begin position="311"/>
        <end position="330"/>
    </location>
</feature>
<organism evidence="4 5">
    <name type="scientific">Eiseniibacteriota bacterium</name>
    <dbReference type="NCBI Taxonomy" id="2212470"/>
    <lineage>
        <taxon>Bacteria</taxon>
        <taxon>Candidatus Eiseniibacteriota</taxon>
    </lineage>
</organism>
<proteinExistence type="predicted"/>
<dbReference type="InterPro" id="IPR052346">
    <property type="entry name" value="O-mannosyl-transferase_TMTC"/>
</dbReference>
<feature type="transmembrane region" description="Helical" evidence="3">
    <location>
        <begin position="108"/>
        <end position="126"/>
    </location>
</feature>
<keyword evidence="1" id="KW-0677">Repeat</keyword>
<feature type="transmembrane region" description="Helical" evidence="3">
    <location>
        <begin position="342"/>
        <end position="363"/>
    </location>
</feature>
<evidence type="ECO:0000313" key="4">
    <source>
        <dbReference type="EMBL" id="MCA9758462.1"/>
    </source>
</evidence>
<accession>A0A956NFJ2</accession>
<keyword evidence="3" id="KW-0472">Membrane</keyword>
<name>A0A956NFJ2_UNCEI</name>
<dbReference type="Gene3D" id="1.25.40.10">
    <property type="entry name" value="Tetratricopeptide repeat domain"/>
    <property type="match status" value="1"/>
</dbReference>
<evidence type="ECO:0008006" key="6">
    <source>
        <dbReference type="Google" id="ProtNLM"/>
    </source>
</evidence>
<feature type="transmembrane region" description="Helical" evidence="3">
    <location>
        <begin position="20"/>
        <end position="41"/>
    </location>
</feature>
<evidence type="ECO:0000256" key="2">
    <source>
        <dbReference type="ARBA" id="ARBA00022803"/>
    </source>
</evidence>
<evidence type="ECO:0000256" key="3">
    <source>
        <dbReference type="SAM" id="Phobius"/>
    </source>
</evidence>
<keyword evidence="3" id="KW-1133">Transmembrane helix</keyword>
<comment type="caution">
    <text evidence="4">The sequence shown here is derived from an EMBL/GenBank/DDBJ whole genome shotgun (WGS) entry which is preliminary data.</text>
</comment>
<dbReference type="PANTHER" id="PTHR44227">
    <property type="match status" value="1"/>
</dbReference>
<sequence length="473" mass="51680">MSKPRGGTNVPTVPGQGDPIRRRTVLLVAALLAVTTIVLYARTVRFEFTTFDDPDYVTANAEVQEGISARGVRWALTTGHASNWHPVTWLSHMTDVEAFGMHAGGHHATNVLLHAASTAMLFLFLVTSTRRLLPSAFAAAFFACHPLRVESVAWVSERKDVLSAAFGLASILCCGIGAKRGAEEGRITPGLYALSFFLFLLAVGSKPMMVTLPFVLLLLDYWPLERWRSGLGLRLIREKIPFLVAVVAVAAATYLVQRSGGAMRAGGTIEFSDRLANVPVGYVWYLTKTMLPTGLAPLYVHPSLPGGTPLLPWQVVSATLFLVGATWFVWRYRGAKYARVGVLWFLGTLVPVIGLVQVGGQATADRYSYFPSIGLSILFAWGGEQLLGMSVRCRGGRRTSWWTRLTVLVALSAVLTTCGAVTWHQIGYWQNSRTLYERAVSVEPRSPLMNNNLALILSEAGDLEEASRTFVGH</sequence>
<evidence type="ECO:0000256" key="1">
    <source>
        <dbReference type="ARBA" id="ARBA00022737"/>
    </source>
</evidence>
<feature type="transmembrane region" description="Helical" evidence="3">
    <location>
        <begin position="240"/>
        <end position="257"/>
    </location>
</feature>
<feature type="transmembrane region" description="Helical" evidence="3">
    <location>
        <begin position="190"/>
        <end position="219"/>
    </location>
</feature>
<feature type="transmembrane region" description="Helical" evidence="3">
    <location>
        <begin position="369"/>
        <end position="389"/>
    </location>
</feature>
<evidence type="ECO:0000313" key="5">
    <source>
        <dbReference type="Proteomes" id="UP000739538"/>
    </source>
</evidence>
<keyword evidence="2" id="KW-0802">TPR repeat</keyword>
<dbReference type="PANTHER" id="PTHR44227:SF3">
    <property type="entry name" value="PROTEIN O-MANNOSYL-TRANSFERASE TMTC4"/>
    <property type="match status" value="1"/>
</dbReference>